<evidence type="ECO:0000313" key="3">
    <source>
        <dbReference type="Proteomes" id="UP001515943"/>
    </source>
</evidence>
<comment type="caution">
    <text evidence="2">The sequence shown here is derived from an EMBL/GenBank/DDBJ whole genome shotgun (WGS) entry which is preliminary data.</text>
</comment>
<keyword evidence="3" id="KW-1185">Reference proteome</keyword>
<feature type="transmembrane region" description="Helical" evidence="1">
    <location>
        <begin position="6"/>
        <end position="23"/>
    </location>
</feature>
<reference evidence="2 3" key="1">
    <citation type="submission" date="2019-08" db="EMBL/GenBank/DDBJ databases">
        <title>Lentzea from Indian Himalayas.</title>
        <authorList>
            <person name="Mandal S."/>
            <person name="Mallick Gupta A."/>
            <person name="Maiti P.K."/>
            <person name="Sarkar J."/>
            <person name="Mandal S."/>
        </authorList>
    </citation>
    <scope>NUCLEOTIDE SEQUENCE [LARGE SCALE GENOMIC DNA]</scope>
    <source>
        <strain evidence="2 3">PSKA42</strain>
    </source>
</reference>
<evidence type="ECO:0000256" key="1">
    <source>
        <dbReference type="SAM" id="Phobius"/>
    </source>
</evidence>
<accession>A0ABX1FA87</accession>
<evidence type="ECO:0000313" key="2">
    <source>
        <dbReference type="EMBL" id="NKE55829.1"/>
    </source>
</evidence>
<gene>
    <name evidence="2" type="ORF">FXN61_02910</name>
</gene>
<dbReference type="Proteomes" id="UP001515943">
    <property type="component" value="Unassembled WGS sequence"/>
</dbReference>
<name>A0ABX1FA87_9PSEU</name>
<dbReference type="PANTHER" id="PTHR14136:SF17">
    <property type="entry name" value="BTB_POZ DOMAIN-CONTAINING PROTEIN KCTD9"/>
    <property type="match status" value="1"/>
</dbReference>
<dbReference type="Pfam" id="PF00805">
    <property type="entry name" value="Pentapeptide"/>
    <property type="match status" value="2"/>
</dbReference>
<keyword evidence="1" id="KW-0472">Membrane</keyword>
<protein>
    <submittedName>
        <fullName evidence="2">Pentapeptide repeat-containing protein</fullName>
    </submittedName>
</protein>
<proteinExistence type="predicted"/>
<dbReference type="InterPro" id="IPR051082">
    <property type="entry name" value="Pentapeptide-BTB/POZ_domain"/>
</dbReference>
<keyword evidence="1" id="KW-1133">Transmembrane helix</keyword>
<dbReference type="Gene3D" id="2.160.20.80">
    <property type="entry name" value="E3 ubiquitin-protein ligase SopA"/>
    <property type="match status" value="1"/>
</dbReference>
<dbReference type="PANTHER" id="PTHR14136">
    <property type="entry name" value="BTB_POZ DOMAIN-CONTAINING PROTEIN KCTD9"/>
    <property type="match status" value="1"/>
</dbReference>
<dbReference type="EMBL" id="VSRL01000006">
    <property type="protein sequence ID" value="NKE55829.1"/>
    <property type="molecule type" value="Genomic_DNA"/>
</dbReference>
<dbReference type="InterPro" id="IPR001646">
    <property type="entry name" value="5peptide_repeat"/>
</dbReference>
<keyword evidence="1" id="KW-0812">Transmembrane</keyword>
<feature type="transmembrane region" description="Helical" evidence="1">
    <location>
        <begin position="62"/>
        <end position="81"/>
    </location>
</feature>
<dbReference type="SUPFAM" id="SSF141571">
    <property type="entry name" value="Pentapeptide repeat-like"/>
    <property type="match status" value="1"/>
</dbReference>
<dbReference type="RefSeq" id="WP_167969975.1">
    <property type="nucleotide sequence ID" value="NZ_VSRL01000006.1"/>
</dbReference>
<organism evidence="2 3">
    <name type="scientific">Lentzea indica</name>
    <dbReference type="NCBI Taxonomy" id="2604800"/>
    <lineage>
        <taxon>Bacteria</taxon>
        <taxon>Bacillati</taxon>
        <taxon>Actinomycetota</taxon>
        <taxon>Actinomycetes</taxon>
        <taxon>Pseudonocardiales</taxon>
        <taxon>Pseudonocardiaceae</taxon>
        <taxon>Lentzea</taxon>
    </lineage>
</organism>
<sequence length="310" mass="34154">MTRRTAWLGATGVVLILAVVVFVPELQFPPLSDAELQQVTGAETKIERQQAQGQLRNNARSVLLQAIAGLLVVVGATATWYQVRVNRDGQITDRYSRAIEHLGNDNVDIRIGGLYALERIANNSEEDRRFIQVTIGSFLRNRSPWAVGSPDGPEHPTPTVDETVPWLRIRAPDVQTALVILARQPKARDAPPVNLARADLRSAHMQEGDLSEATFRRSNLARAWLPGVRLDGCDLHASDLRLANLENASLRNSSLRNAHLEGANLRFADLRQADLRGAHADAKTIWPAEFTAEVRRDRGVVDSAALPPSD</sequence>